<gene>
    <name evidence="1" type="ORF">BN9_009250</name>
</gene>
<accession>A0A024FZW1</accession>
<organism evidence="1 2">
    <name type="scientific">Albugo candida</name>
    <dbReference type="NCBI Taxonomy" id="65357"/>
    <lineage>
        <taxon>Eukaryota</taxon>
        <taxon>Sar</taxon>
        <taxon>Stramenopiles</taxon>
        <taxon>Oomycota</taxon>
        <taxon>Peronosporomycetes</taxon>
        <taxon>Albuginales</taxon>
        <taxon>Albuginaceae</taxon>
        <taxon>Albugo</taxon>
    </lineage>
</organism>
<proteinExistence type="predicted"/>
<reference evidence="1 2" key="1">
    <citation type="submission" date="2012-05" db="EMBL/GenBank/DDBJ databases">
        <title>Recombination and specialization in a pathogen metapopulation.</title>
        <authorList>
            <person name="Gardiner A."/>
            <person name="Kemen E."/>
            <person name="Schultz-Larsen T."/>
            <person name="MacLean D."/>
            <person name="Van Oosterhout C."/>
            <person name="Jones J.D.G."/>
        </authorList>
    </citation>
    <scope>NUCLEOTIDE SEQUENCE [LARGE SCALE GENOMIC DNA]</scope>
    <source>
        <strain evidence="1 2">Ac Nc2</strain>
    </source>
</reference>
<evidence type="ECO:0000313" key="1">
    <source>
        <dbReference type="EMBL" id="CCI40141.1"/>
    </source>
</evidence>
<dbReference type="EMBL" id="CAIX01000006">
    <property type="protein sequence ID" value="CCI40141.1"/>
    <property type="molecule type" value="Genomic_DNA"/>
</dbReference>
<dbReference type="InParanoid" id="A0A024FZW1"/>
<dbReference type="Proteomes" id="UP000053237">
    <property type="component" value="Unassembled WGS sequence"/>
</dbReference>
<evidence type="ECO:0000313" key="2">
    <source>
        <dbReference type="Proteomes" id="UP000053237"/>
    </source>
</evidence>
<comment type="caution">
    <text evidence="1">The sequence shown here is derived from an EMBL/GenBank/DDBJ whole genome shotgun (WGS) entry which is preliminary data.</text>
</comment>
<dbReference type="AlphaFoldDB" id="A0A024FZW1"/>
<sequence length="275" mass="30651">MSDLGTVAKEIVSVLRQTGARLVCIDFDSTFLTIHTGGEWKKPASELQKYIRKLFVHLIPCIRDAQIHVAVVTFSPQVALIKEVLELCFGDALAQSIIVRGDDPSCLLTSLGAQAFDPFHSDKAIYFDRRCKLRYIASAATEASMICCQSIQTRHTVLIDDDPANVRIAKDTGVAGIYFEVNDTTLKNLCERIKQLCVASPTITYATPLKARTRTMPRSFSTPDIGAKERRFPYSKKNILYTPSPALKIKYTVDMGRPKSKRAARAETLARKIYS</sequence>
<protein>
    <submittedName>
        <fullName evidence="1">Uncharacterized protein</fullName>
    </submittedName>
</protein>
<name>A0A024FZW1_9STRA</name>
<keyword evidence="2" id="KW-1185">Reference proteome</keyword>
<dbReference type="OrthoDB" id="10054414at2759"/>